<sequence>MPYSSVKLFHSHCRLRCNTAIQGQKMQAGAPIQSSSYCQILTEHLSKVAVSAKFSYDLPSPQKSFGGDININMCPPTAKGQELQSNSSSTIEYENITIQLQKKRMPLILVL</sequence>
<dbReference type="EMBL" id="JAQIZT010000001">
    <property type="protein sequence ID" value="KAJ7009330.1"/>
    <property type="molecule type" value="Genomic_DNA"/>
</dbReference>
<dbReference type="AlphaFoldDB" id="A0AAD6RHW2"/>
<protein>
    <submittedName>
        <fullName evidence="1">Uncharacterized protein</fullName>
    </submittedName>
</protein>
<evidence type="ECO:0000313" key="1">
    <source>
        <dbReference type="EMBL" id="KAJ7009330.1"/>
    </source>
</evidence>
<accession>A0AAD6RHW2</accession>
<reference evidence="1 2" key="1">
    <citation type="journal article" date="2023" name="Mol. Ecol. Resour.">
        <title>Chromosome-level genome assembly of a triploid poplar Populus alba 'Berolinensis'.</title>
        <authorList>
            <person name="Chen S."/>
            <person name="Yu Y."/>
            <person name="Wang X."/>
            <person name="Wang S."/>
            <person name="Zhang T."/>
            <person name="Zhou Y."/>
            <person name="He R."/>
            <person name="Meng N."/>
            <person name="Wang Y."/>
            <person name="Liu W."/>
            <person name="Liu Z."/>
            <person name="Liu J."/>
            <person name="Guo Q."/>
            <person name="Huang H."/>
            <person name="Sederoff R.R."/>
            <person name="Wang G."/>
            <person name="Qu G."/>
            <person name="Chen S."/>
        </authorList>
    </citation>
    <scope>NUCLEOTIDE SEQUENCE [LARGE SCALE GENOMIC DNA]</scope>
    <source>
        <strain evidence="1">SC-2020</strain>
    </source>
</reference>
<comment type="caution">
    <text evidence="1">The sequence shown here is derived from an EMBL/GenBank/DDBJ whole genome shotgun (WGS) entry which is preliminary data.</text>
</comment>
<name>A0AAD6RHW2_9ROSI</name>
<gene>
    <name evidence="1" type="ORF">NC653_000098</name>
</gene>
<evidence type="ECO:0000313" key="2">
    <source>
        <dbReference type="Proteomes" id="UP001164929"/>
    </source>
</evidence>
<organism evidence="1 2">
    <name type="scientific">Populus alba x Populus x berolinensis</name>
    <dbReference type="NCBI Taxonomy" id="444605"/>
    <lineage>
        <taxon>Eukaryota</taxon>
        <taxon>Viridiplantae</taxon>
        <taxon>Streptophyta</taxon>
        <taxon>Embryophyta</taxon>
        <taxon>Tracheophyta</taxon>
        <taxon>Spermatophyta</taxon>
        <taxon>Magnoliopsida</taxon>
        <taxon>eudicotyledons</taxon>
        <taxon>Gunneridae</taxon>
        <taxon>Pentapetalae</taxon>
        <taxon>rosids</taxon>
        <taxon>fabids</taxon>
        <taxon>Malpighiales</taxon>
        <taxon>Salicaceae</taxon>
        <taxon>Saliceae</taxon>
        <taxon>Populus</taxon>
    </lineage>
</organism>
<keyword evidence="2" id="KW-1185">Reference proteome</keyword>
<dbReference type="Proteomes" id="UP001164929">
    <property type="component" value="Chromosome 1"/>
</dbReference>
<proteinExistence type="predicted"/>